<dbReference type="InterPro" id="IPR036648">
    <property type="entry name" value="CN_Hdrase_a/SCN_Hdrase_g_sf"/>
</dbReference>
<name>A0ABY4K4G2_9FLAO</name>
<keyword evidence="3" id="KW-1185">Reference proteome</keyword>
<accession>A0ABY4K4G2</accession>
<dbReference type="InterPro" id="IPR022513">
    <property type="entry name" value="TOMM_pelo"/>
</dbReference>
<reference evidence="2" key="1">
    <citation type="submission" date="2022-04" db="EMBL/GenBank/DDBJ databases">
        <title>Evolutionary, genomic, and biogeographic characterization of Chryseobacterium nepalense represented by a plastic-degrading bacterium AC3.</title>
        <authorList>
            <person name="Yin Z."/>
            <person name="Liu X."/>
            <person name="Wang D."/>
            <person name="Xie Z."/>
        </authorList>
    </citation>
    <scope>NUCLEOTIDE SEQUENCE</scope>
    <source>
        <strain evidence="2">AC3</strain>
    </source>
</reference>
<dbReference type="Proteomes" id="UP000830552">
    <property type="component" value="Chromosome"/>
</dbReference>
<dbReference type="SUPFAM" id="SSF56209">
    <property type="entry name" value="Nitrile hydratase alpha chain"/>
    <property type="match status" value="1"/>
</dbReference>
<dbReference type="EMBL" id="CP096203">
    <property type="protein sequence ID" value="UPQ75677.1"/>
    <property type="molecule type" value="Genomic_DNA"/>
</dbReference>
<evidence type="ECO:0000256" key="1">
    <source>
        <dbReference type="SAM" id="Phobius"/>
    </source>
</evidence>
<keyword evidence="1" id="KW-0812">Transmembrane</keyword>
<sequence>MEMTIENQKKVVGLVNDLIEKSWESETFKKEFMSSPVAVIERVTGQKVNLPANTKVIVEDQSDDNYIYLNIPQKIDITNFELSDEQLEVVAGGEIAVTATVAVIGGLAILGAGIYVGTQMK</sequence>
<evidence type="ECO:0000313" key="2">
    <source>
        <dbReference type="EMBL" id="UPQ75677.1"/>
    </source>
</evidence>
<feature type="transmembrane region" description="Helical" evidence="1">
    <location>
        <begin position="95"/>
        <end position="116"/>
    </location>
</feature>
<gene>
    <name evidence="2" type="ORF">M0D58_16710</name>
</gene>
<protein>
    <submittedName>
        <fullName evidence="2">NHLP leader peptide family RiPP</fullName>
    </submittedName>
</protein>
<dbReference type="NCBIfam" id="TIGR03793">
    <property type="entry name" value="leader_NHLP"/>
    <property type="match status" value="1"/>
</dbReference>
<dbReference type="Gene3D" id="3.90.330.10">
    <property type="entry name" value="Nitrile hydratase alpha /Thiocyanate hydrolase gamma"/>
    <property type="match status" value="1"/>
</dbReference>
<evidence type="ECO:0000313" key="3">
    <source>
        <dbReference type="Proteomes" id="UP000830552"/>
    </source>
</evidence>
<keyword evidence="1" id="KW-0472">Membrane</keyword>
<keyword evidence="1" id="KW-1133">Transmembrane helix</keyword>
<dbReference type="RefSeq" id="WP_248391827.1">
    <property type="nucleotide sequence ID" value="NZ_CP096203.1"/>
</dbReference>
<organism evidence="2 3">
    <name type="scientific">Chryseobacterium nepalense</name>
    <dbReference type="NCBI Taxonomy" id="1854498"/>
    <lineage>
        <taxon>Bacteria</taxon>
        <taxon>Pseudomonadati</taxon>
        <taxon>Bacteroidota</taxon>
        <taxon>Flavobacteriia</taxon>
        <taxon>Flavobacteriales</taxon>
        <taxon>Weeksellaceae</taxon>
        <taxon>Chryseobacterium group</taxon>
        <taxon>Chryseobacterium</taxon>
    </lineage>
</organism>
<proteinExistence type="predicted"/>